<reference evidence="1 2" key="1">
    <citation type="journal article" date="2011" name="Science">
        <title>The ecoresponsive genome of Daphnia pulex.</title>
        <authorList>
            <person name="Colbourne J.K."/>
            <person name="Pfrender M.E."/>
            <person name="Gilbert D."/>
            <person name="Thomas W.K."/>
            <person name="Tucker A."/>
            <person name="Oakley T.H."/>
            <person name="Tokishita S."/>
            <person name="Aerts A."/>
            <person name="Arnold G.J."/>
            <person name="Basu M.K."/>
            <person name="Bauer D.J."/>
            <person name="Caceres C.E."/>
            <person name="Carmel L."/>
            <person name="Casola C."/>
            <person name="Choi J.H."/>
            <person name="Detter J.C."/>
            <person name="Dong Q."/>
            <person name="Dusheyko S."/>
            <person name="Eads B.D."/>
            <person name="Frohlich T."/>
            <person name="Geiler-Samerotte K.A."/>
            <person name="Gerlach D."/>
            <person name="Hatcher P."/>
            <person name="Jogdeo S."/>
            <person name="Krijgsveld J."/>
            <person name="Kriventseva E.V."/>
            <person name="Kultz D."/>
            <person name="Laforsch C."/>
            <person name="Lindquist E."/>
            <person name="Lopez J."/>
            <person name="Manak J.R."/>
            <person name="Muller J."/>
            <person name="Pangilinan J."/>
            <person name="Patwardhan R.P."/>
            <person name="Pitluck S."/>
            <person name="Pritham E.J."/>
            <person name="Rechtsteiner A."/>
            <person name="Rho M."/>
            <person name="Rogozin I.B."/>
            <person name="Sakarya O."/>
            <person name="Salamov A."/>
            <person name="Schaack S."/>
            <person name="Shapiro H."/>
            <person name="Shiga Y."/>
            <person name="Skalitzky C."/>
            <person name="Smith Z."/>
            <person name="Souvorov A."/>
            <person name="Sung W."/>
            <person name="Tang Z."/>
            <person name="Tsuchiya D."/>
            <person name="Tu H."/>
            <person name="Vos H."/>
            <person name="Wang M."/>
            <person name="Wolf Y.I."/>
            <person name="Yamagata H."/>
            <person name="Yamada T."/>
            <person name="Ye Y."/>
            <person name="Shaw J.R."/>
            <person name="Andrews J."/>
            <person name="Crease T.J."/>
            <person name="Tang H."/>
            <person name="Lucas S.M."/>
            <person name="Robertson H.M."/>
            <person name="Bork P."/>
            <person name="Koonin E.V."/>
            <person name="Zdobnov E.M."/>
            <person name="Grigoriev I.V."/>
            <person name="Lynch M."/>
            <person name="Boore J.L."/>
        </authorList>
    </citation>
    <scope>NUCLEOTIDE SEQUENCE [LARGE SCALE GENOMIC DNA]</scope>
</reference>
<keyword evidence="2" id="KW-1185">Reference proteome</keyword>
<dbReference type="PANTHER" id="PTHR33173:SF2">
    <property type="entry name" value="MYND-TYPE DOMAIN-CONTAINING PROTEIN"/>
    <property type="match status" value="1"/>
</dbReference>
<dbReference type="Proteomes" id="UP000000305">
    <property type="component" value="Unassembled WGS sequence"/>
</dbReference>
<dbReference type="InParanoid" id="E9GH47"/>
<dbReference type="HOGENOM" id="CLU_1580099_0_0_1"/>
<dbReference type="PhylomeDB" id="E9GH47"/>
<proteinExistence type="predicted"/>
<sequence length="169" mass="19424">MVHAFKHIWNLGGRYTYKILYDNMPVVFPSPTRIKINLEKYNPSCVPGVIFLETLLDIIKENNYPNKVLISEDEIAIISKTEYHPWYNSILGESLLLRDTVLPDPDPPSGWEILIPHQDLSGDLFLVDKMNLSAAERILKPEVRQLLDEVLKGDSDGTSFYLEMMYLVT</sequence>
<organism evidence="1 2">
    <name type="scientific">Daphnia pulex</name>
    <name type="common">Water flea</name>
    <dbReference type="NCBI Taxonomy" id="6669"/>
    <lineage>
        <taxon>Eukaryota</taxon>
        <taxon>Metazoa</taxon>
        <taxon>Ecdysozoa</taxon>
        <taxon>Arthropoda</taxon>
        <taxon>Crustacea</taxon>
        <taxon>Branchiopoda</taxon>
        <taxon>Diplostraca</taxon>
        <taxon>Cladocera</taxon>
        <taxon>Anomopoda</taxon>
        <taxon>Daphniidae</taxon>
        <taxon>Daphnia</taxon>
    </lineage>
</organism>
<dbReference type="KEGG" id="dpx:DAPPUDRAFT_102673"/>
<protein>
    <submittedName>
        <fullName evidence="1">Uncharacterized protein</fullName>
    </submittedName>
</protein>
<dbReference type="PANTHER" id="PTHR33173">
    <property type="match status" value="1"/>
</dbReference>
<dbReference type="EMBL" id="GL732544">
    <property type="protein sequence ID" value="EFX81254.1"/>
    <property type="molecule type" value="Genomic_DNA"/>
</dbReference>
<evidence type="ECO:0000313" key="2">
    <source>
        <dbReference type="Proteomes" id="UP000000305"/>
    </source>
</evidence>
<dbReference type="OrthoDB" id="10053749at2759"/>
<dbReference type="AlphaFoldDB" id="E9GH47"/>
<evidence type="ECO:0000313" key="1">
    <source>
        <dbReference type="EMBL" id="EFX81254.1"/>
    </source>
</evidence>
<accession>E9GH47</accession>
<name>E9GH47_DAPPU</name>
<gene>
    <name evidence="1" type="ORF">DAPPUDRAFT_102673</name>
</gene>